<dbReference type="InterPro" id="IPR050980">
    <property type="entry name" value="2C_sensor_his_kinase"/>
</dbReference>
<dbReference type="SMART" id="SM00530">
    <property type="entry name" value="HTH_XRE"/>
    <property type="match status" value="1"/>
</dbReference>
<dbReference type="GO" id="GO:0000160">
    <property type="term" value="P:phosphorelay signal transduction system"/>
    <property type="evidence" value="ECO:0007669"/>
    <property type="project" value="UniProtKB-KW"/>
</dbReference>
<evidence type="ECO:0000313" key="12">
    <source>
        <dbReference type="Proteomes" id="UP000053271"/>
    </source>
</evidence>
<gene>
    <name evidence="11" type="ORF">AQJ30_02925</name>
</gene>
<dbReference type="EMBL" id="LMWS01000004">
    <property type="protein sequence ID" value="KUN41269.1"/>
    <property type="molecule type" value="Genomic_DNA"/>
</dbReference>
<dbReference type="SUPFAM" id="SSF55874">
    <property type="entry name" value="ATPase domain of HSP90 chaperone/DNA topoisomerase II/histidine kinase"/>
    <property type="match status" value="1"/>
</dbReference>
<dbReference type="Proteomes" id="UP000053271">
    <property type="component" value="Unassembled WGS sequence"/>
</dbReference>
<evidence type="ECO:0000313" key="11">
    <source>
        <dbReference type="EMBL" id="KUN41269.1"/>
    </source>
</evidence>
<dbReference type="Gene3D" id="1.10.260.40">
    <property type="entry name" value="lambda repressor-like DNA-binding domains"/>
    <property type="match status" value="1"/>
</dbReference>
<sequence length="539" mass="59850">MTVWAERLREFYKSLGLTLLALEKLLGIDATTLSRYLNGQRLPEITFLKALDEAIGKRTGARLKPEVMAAVRAEYLAACLVHEPQRHEVYVLRDELDEARSRLVAAEQTVVELQEQIAGEQRRRQELTSGLRELEVVAASGLRDAEVLRRERDTALVERNLLDELLQEHLMELRLASRDRVISLQLEKEVTRALTVAEQALEDVLAEEDEAVGQQSSAETESGRAKTRWWKRTPSADLARLREQTALAAQVHIPELVKRLGGWDVQDPVDLSIPSVGSYSSPETAQLASVIDSLLRESVRLAGEQALLRGNVNAMFSNLSRRSQGLIQRQLSLISELESREADPDQLISLFKLDHLATRMRRNGENLLVLAGEEPGRRWRRPVPLVDVFRAAASEVEQYERIELVAVPAVEITGRAVNDLVHLLAELLENATSFSPPQTRVEVKGVSLPDGRALIEIHDTGIGLSPEGLLEINERLASPPTVDVSVSSRMGLFVVGRLSQRHGIRIQLRPSDSAGTTALVMLPMHVVGPQTITDDPPGT</sequence>
<comment type="catalytic activity">
    <reaction evidence="1">
        <text>ATP + protein L-histidine = ADP + protein N-phospho-L-histidine.</text>
        <dbReference type="EC" id="2.7.13.3"/>
    </reaction>
</comment>
<keyword evidence="4" id="KW-0808">Transferase</keyword>
<dbReference type="InterPro" id="IPR010982">
    <property type="entry name" value="Lambda_DNA-bd_dom_sf"/>
</dbReference>
<evidence type="ECO:0000256" key="6">
    <source>
        <dbReference type="ARBA" id="ARBA00023012"/>
    </source>
</evidence>
<dbReference type="CDD" id="cd00093">
    <property type="entry name" value="HTH_XRE"/>
    <property type="match status" value="1"/>
</dbReference>
<keyword evidence="12" id="KW-1185">Reference proteome</keyword>
<name>A0A101R404_9ACTN</name>
<dbReference type="Pfam" id="PF02518">
    <property type="entry name" value="HATPase_c"/>
    <property type="match status" value="1"/>
</dbReference>
<dbReference type="SMART" id="SM00387">
    <property type="entry name" value="HATPase_c"/>
    <property type="match status" value="1"/>
</dbReference>
<feature type="domain" description="Histidine kinase" evidence="9">
    <location>
        <begin position="420"/>
        <end position="526"/>
    </location>
</feature>
<evidence type="ECO:0000259" key="9">
    <source>
        <dbReference type="PROSITE" id="PS50109"/>
    </source>
</evidence>
<keyword evidence="7" id="KW-0175">Coiled coil</keyword>
<keyword evidence="3" id="KW-0597">Phosphoprotein</keyword>
<feature type="domain" description="HTH cro/C1-type" evidence="10">
    <location>
        <begin position="8"/>
        <end position="62"/>
    </location>
</feature>
<reference evidence="11 12" key="1">
    <citation type="submission" date="2015-10" db="EMBL/GenBank/DDBJ databases">
        <title>Draft genome sequence of Streptomyces longwoodensis DSM 41677, type strain for the species Streptomyces longwoodensis.</title>
        <authorList>
            <person name="Ruckert C."/>
            <person name="Winkler A."/>
            <person name="Kalinowski J."/>
            <person name="Kampfer P."/>
            <person name="Glaeser S."/>
        </authorList>
    </citation>
    <scope>NUCLEOTIDE SEQUENCE [LARGE SCALE GENOMIC DNA]</scope>
    <source>
        <strain evidence="11 12">DSM 41677</strain>
    </source>
</reference>
<comment type="caution">
    <text evidence="11">The sequence shown here is derived from an EMBL/GenBank/DDBJ whole genome shotgun (WGS) entry which is preliminary data.</text>
</comment>
<accession>A0A101R404</accession>
<dbReference type="InterPro" id="IPR036890">
    <property type="entry name" value="HATPase_C_sf"/>
</dbReference>
<dbReference type="PROSITE" id="PS50109">
    <property type="entry name" value="HIS_KIN"/>
    <property type="match status" value="1"/>
</dbReference>
<evidence type="ECO:0000256" key="4">
    <source>
        <dbReference type="ARBA" id="ARBA00022679"/>
    </source>
</evidence>
<dbReference type="STRING" id="68231.AQJ30_02925"/>
<protein>
    <recommendedName>
        <fullName evidence="2">histidine kinase</fullName>
        <ecNumber evidence="2">2.7.13.3</ecNumber>
    </recommendedName>
</protein>
<dbReference type="AlphaFoldDB" id="A0A101R404"/>
<dbReference type="GO" id="GO:0003677">
    <property type="term" value="F:DNA binding"/>
    <property type="evidence" value="ECO:0007669"/>
    <property type="project" value="InterPro"/>
</dbReference>
<dbReference type="Pfam" id="PF01381">
    <property type="entry name" value="HTH_3"/>
    <property type="match status" value="1"/>
</dbReference>
<keyword evidence="5" id="KW-0418">Kinase</keyword>
<evidence type="ECO:0000256" key="8">
    <source>
        <dbReference type="SAM" id="MobiDB-lite"/>
    </source>
</evidence>
<evidence type="ECO:0000256" key="7">
    <source>
        <dbReference type="SAM" id="Coils"/>
    </source>
</evidence>
<dbReference type="PROSITE" id="PS50943">
    <property type="entry name" value="HTH_CROC1"/>
    <property type="match status" value="1"/>
</dbReference>
<dbReference type="PANTHER" id="PTHR44936:SF9">
    <property type="entry name" value="SENSOR PROTEIN CREC"/>
    <property type="match status" value="1"/>
</dbReference>
<evidence type="ECO:0000256" key="5">
    <source>
        <dbReference type="ARBA" id="ARBA00022777"/>
    </source>
</evidence>
<feature type="region of interest" description="Disordered" evidence="8">
    <location>
        <begin position="208"/>
        <end position="227"/>
    </location>
</feature>
<dbReference type="InterPro" id="IPR001387">
    <property type="entry name" value="Cro/C1-type_HTH"/>
</dbReference>
<dbReference type="EC" id="2.7.13.3" evidence="2"/>
<feature type="coiled-coil region" evidence="7">
    <location>
        <begin position="89"/>
        <end position="130"/>
    </location>
</feature>
<evidence type="ECO:0000256" key="3">
    <source>
        <dbReference type="ARBA" id="ARBA00022553"/>
    </source>
</evidence>
<dbReference type="PANTHER" id="PTHR44936">
    <property type="entry name" value="SENSOR PROTEIN CREC"/>
    <property type="match status" value="1"/>
</dbReference>
<evidence type="ECO:0000259" key="10">
    <source>
        <dbReference type="PROSITE" id="PS50943"/>
    </source>
</evidence>
<dbReference type="SUPFAM" id="SSF47413">
    <property type="entry name" value="lambda repressor-like DNA-binding domains"/>
    <property type="match status" value="1"/>
</dbReference>
<dbReference type="GO" id="GO:0004673">
    <property type="term" value="F:protein histidine kinase activity"/>
    <property type="evidence" value="ECO:0007669"/>
    <property type="project" value="UniProtKB-EC"/>
</dbReference>
<dbReference type="InterPro" id="IPR005467">
    <property type="entry name" value="His_kinase_dom"/>
</dbReference>
<evidence type="ECO:0000256" key="1">
    <source>
        <dbReference type="ARBA" id="ARBA00000085"/>
    </source>
</evidence>
<evidence type="ECO:0000256" key="2">
    <source>
        <dbReference type="ARBA" id="ARBA00012438"/>
    </source>
</evidence>
<dbReference type="InterPro" id="IPR003594">
    <property type="entry name" value="HATPase_dom"/>
</dbReference>
<dbReference type="Gene3D" id="3.30.565.10">
    <property type="entry name" value="Histidine kinase-like ATPase, C-terminal domain"/>
    <property type="match status" value="1"/>
</dbReference>
<proteinExistence type="predicted"/>
<keyword evidence="6" id="KW-0902">Two-component regulatory system</keyword>
<organism evidence="11 12">
    <name type="scientific">Streptomyces longwoodensis</name>
    <dbReference type="NCBI Taxonomy" id="68231"/>
    <lineage>
        <taxon>Bacteria</taxon>
        <taxon>Bacillati</taxon>
        <taxon>Actinomycetota</taxon>
        <taxon>Actinomycetes</taxon>
        <taxon>Kitasatosporales</taxon>
        <taxon>Streptomycetaceae</taxon>
        <taxon>Streptomyces</taxon>
    </lineage>
</organism>